<reference evidence="2" key="1">
    <citation type="submission" date="2020-09" db="EMBL/GenBank/DDBJ databases">
        <title>Taishania pollutisoli gen. nov., sp. nov., Isolated from Tetrabromobisphenol A-Contaminated Soil.</title>
        <authorList>
            <person name="Chen Q."/>
        </authorList>
    </citation>
    <scope>NUCLEOTIDE SEQUENCE</scope>
    <source>
        <strain evidence="2">CZZ-1</strain>
    </source>
</reference>
<evidence type="ECO:0000313" key="2">
    <source>
        <dbReference type="EMBL" id="MBC9812874.1"/>
    </source>
</evidence>
<dbReference type="Gene3D" id="1.20.120.20">
    <property type="entry name" value="Apolipoprotein"/>
    <property type="match status" value="1"/>
</dbReference>
<keyword evidence="1" id="KW-1133">Transmembrane helix</keyword>
<dbReference type="Pfam" id="PF12732">
    <property type="entry name" value="YtxH"/>
    <property type="match status" value="1"/>
</dbReference>
<dbReference type="RefSeq" id="WP_216714236.1">
    <property type="nucleotide sequence ID" value="NZ_JACVEL010000006.1"/>
</dbReference>
<dbReference type="AlphaFoldDB" id="A0A8J6P6L2"/>
<keyword evidence="1" id="KW-0812">Transmembrane</keyword>
<name>A0A8J6P6L2_9FLAO</name>
<dbReference type="PANTHER" id="PTHR35792">
    <property type="entry name" value="GENERAL STRESS PROTEIN"/>
    <property type="match status" value="1"/>
</dbReference>
<evidence type="ECO:0000256" key="1">
    <source>
        <dbReference type="SAM" id="Phobius"/>
    </source>
</evidence>
<dbReference type="PANTHER" id="PTHR35792:SF2">
    <property type="entry name" value="GENERAL STRESS PROTEIN"/>
    <property type="match status" value="1"/>
</dbReference>
<feature type="transmembrane region" description="Helical" evidence="1">
    <location>
        <begin position="6"/>
        <end position="27"/>
    </location>
</feature>
<accession>A0A8J6P6L2</accession>
<keyword evidence="1" id="KW-0472">Membrane</keyword>
<gene>
    <name evidence="2" type="ORF">H9Y05_10370</name>
</gene>
<sequence length="107" mass="11497">MASNASNTVIALLAGAAVGAGLGLLFAPDKGTETRKKIKQKFNDSKDNLSDKLDELVDTLKGKISAVEHSFDQSLNQLVEDGKEKTEDIIEILEAKLAALKKEVSKK</sequence>
<organism evidence="2 3">
    <name type="scientific">Taishania pollutisoli</name>
    <dbReference type="NCBI Taxonomy" id="2766479"/>
    <lineage>
        <taxon>Bacteria</taxon>
        <taxon>Pseudomonadati</taxon>
        <taxon>Bacteroidota</taxon>
        <taxon>Flavobacteriia</taxon>
        <taxon>Flavobacteriales</taxon>
        <taxon>Crocinitomicaceae</taxon>
        <taxon>Taishania</taxon>
    </lineage>
</organism>
<dbReference type="InterPro" id="IPR024623">
    <property type="entry name" value="YtxH"/>
</dbReference>
<proteinExistence type="predicted"/>
<keyword evidence="3" id="KW-1185">Reference proteome</keyword>
<dbReference type="InterPro" id="IPR052928">
    <property type="entry name" value="Desiccation-related_membrane"/>
</dbReference>
<dbReference type="Proteomes" id="UP000652681">
    <property type="component" value="Unassembled WGS sequence"/>
</dbReference>
<comment type="caution">
    <text evidence="2">The sequence shown here is derived from an EMBL/GenBank/DDBJ whole genome shotgun (WGS) entry which is preliminary data.</text>
</comment>
<protein>
    <submittedName>
        <fullName evidence="2">YtxH domain-containing protein</fullName>
    </submittedName>
</protein>
<dbReference type="EMBL" id="JACVEL010000006">
    <property type="protein sequence ID" value="MBC9812874.1"/>
    <property type="molecule type" value="Genomic_DNA"/>
</dbReference>
<evidence type="ECO:0000313" key="3">
    <source>
        <dbReference type="Proteomes" id="UP000652681"/>
    </source>
</evidence>